<sequence length="322" mass="33138">MVGAKVRLTYENAPKWTGTSACSKALTKGAKKLGVFLQDKYGQISSIGGYSCRKNTADSSRMSVHGTGRALDIMIPTKGGTADNSSGDPIANWLIVNAQKIGVQLIIWDHSIWRANGTNDGVYGGPIPHIDHLHVELTTLASTQGTAWFADPESAVEIGDDTEEVETDDAGVDTSDGAEEDPWGTDDDAGTGNAIPTDPGPTDPPPHDAGAPSEPDAGNAGTPSQTDSGATTTPPKADTLPSEDDAESEDDSSYETTDDEAPTEANSLGTSAKKRRSSATLDDVPVNKGCSVPSSHGGGASGSGFVLAVAVAAAMVARRKKS</sequence>
<feature type="compositionally biased region" description="Polar residues" evidence="1">
    <location>
        <begin position="221"/>
        <end position="234"/>
    </location>
</feature>
<protein>
    <recommendedName>
        <fullName evidence="2">ARB-07466-like C-terminal domain-containing protein</fullName>
    </recommendedName>
</protein>
<feature type="compositionally biased region" description="Acidic residues" evidence="1">
    <location>
        <begin position="241"/>
        <end position="262"/>
    </location>
</feature>
<gene>
    <name evidence="3" type="ORF">AKJ09_01399</name>
</gene>
<feature type="domain" description="ARB-07466-like C-terminal" evidence="2">
    <location>
        <begin position="24"/>
        <end position="119"/>
    </location>
</feature>
<reference evidence="3 4" key="1">
    <citation type="submission" date="2015-08" db="EMBL/GenBank/DDBJ databases">
        <authorList>
            <person name="Babu N.S."/>
            <person name="Beckwith C.J."/>
            <person name="Beseler K.G."/>
            <person name="Brison A."/>
            <person name="Carone J.V."/>
            <person name="Caskin T.P."/>
            <person name="Diamond M."/>
            <person name="Durham M.E."/>
            <person name="Foxe J.M."/>
            <person name="Go M."/>
            <person name="Henderson B.A."/>
            <person name="Jones I.B."/>
            <person name="McGettigan J.A."/>
            <person name="Micheletti S.J."/>
            <person name="Nasrallah M.E."/>
            <person name="Ortiz D."/>
            <person name="Piller C.R."/>
            <person name="Privatt S.R."/>
            <person name="Schneider S.L."/>
            <person name="Sharp S."/>
            <person name="Smith T.C."/>
            <person name="Stanton J.D."/>
            <person name="Ullery H.E."/>
            <person name="Wilson R.J."/>
            <person name="Serrano M.G."/>
            <person name="Buck G."/>
            <person name="Lee V."/>
            <person name="Wang Y."/>
            <person name="Carvalho R."/>
            <person name="Voegtly L."/>
            <person name="Shi R."/>
            <person name="Duckworth R."/>
            <person name="Johnson A."/>
            <person name="Loviza R."/>
            <person name="Walstead R."/>
            <person name="Shah Z."/>
            <person name="Kiflezghi M."/>
            <person name="Wade K."/>
            <person name="Ball S.L."/>
            <person name="Bradley K.W."/>
            <person name="Asai D.J."/>
            <person name="Bowman C.A."/>
            <person name="Russell D.A."/>
            <person name="Pope W.H."/>
            <person name="Jacobs-Sera D."/>
            <person name="Hendrix R.W."/>
            <person name="Hatfull G.F."/>
        </authorList>
    </citation>
    <scope>NUCLEOTIDE SEQUENCE [LARGE SCALE GENOMIC DNA]</scope>
    <source>
        <strain evidence="3 4">DSM 27648</strain>
    </source>
</reference>
<organism evidence="3 4">
    <name type="scientific">Labilithrix luteola</name>
    <dbReference type="NCBI Taxonomy" id="1391654"/>
    <lineage>
        <taxon>Bacteria</taxon>
        <taxon>Pseudomonadati</taxon>
        <taxon>Myxococcota</taxon>
        <taxon>Polyangia</taxon>
        <taxon>Polyangiales</taxon>
        <taxon>Labilitrichaceae</taxon>
        <taxon>Labilithrix</taxon>
    </lineage>
</organism>
<accession>A0A0K1PMH9</accession>
<keyword evidence="4" id="KW-1185">Reference proteome</keyword>
<dbReference type="KEGG" id="llu:AKJ09_01399"/>
<evidence type="ECO:0000259" key="2">
    <source>
        <dbReference type="Pfam" id="PF26571"/>
    </source>
</evidence>
<feature type="compositionally biased region" description="Acidic residues" evidence="1">
    <location>
        <begin position="158"/>
        <end position="189"/>
    </location>
</feature>
<dbReference type="STRING" id="1391654.AKJ09_01399"/>
<proteinExistence type="predicted"/>
<feature type="region of interest" description="Disordered" evidence="1">
    <location>
        <begin position="158"/>
        <end position="302"/>
    </location>
</feature>
<dbReference type="Proteomes" id="UP000064967">
    <property type="component" value="Chromosome"/>
</dbReference>
<dbReference type="EMBL" id="CP012333">
    <property type="protein sequence ID" value="AKU94735.1"/>
    <property type="molecule type" value="Genomic_DNA"/>
</dbReference>
<evidence type="ECO:0000313" key="4">
    <source>
        <dbReference type="Proteomes" id="UP000064967"/>
    </source>
</evidence>
<evidence type="ECO:0000313" key="3">
    <source>
        <dbReference type="EMBL" id="AKU94735.1"/>
    </source>
</evidence>
<dbReference type="Pfam" id="PF26571">
    <property type="entry name" value="VldE"/>
    <property type="match status" value="1"/>
</dbReference>
<dbReference type="AlphaFoldDB" id="A0A0K1PMH9"/>
<dbReference type="InterPro" id="IPR058593">
    <property type="entry name" value="ARB_07466-like_C"/>
</dbReference>
<name>A0A0K1PMH9_9BACT</name>
<evidence type="ECO:0000256" key="1">
    <source>
        <dbReference type="SAM" id="MobiDB-lite"/>
    </source>
</evidence>